<gene>
    <name evidence="1" type="ORF">F2Q70_00036151</name>
</gene>
<accession>A0A8S9JRT1</accession>
<proteinExistence type="predicted"/>
<evidence type="ECO:0000313" key="1">
    <source>
        <dbReference type="EMBL" id="KAF2584469.1"/>
    </source>
</evidence>
<dbReference type="EMBL" id="QGKY02000246">
    <property type="protein sequence ID" value="KAF2584469.1"/>
    <property type="molecule type" value="Genomic_DNA"/>
</dbReference>
<sequence length="167" mass="18986">MHGLMPYRRFGRARSLRSDRTLVRARSLRSDLAPARARSLRSERAEWAFGCYVVTELWLKLGRYPPSTLGTWISSEVPMRGMASLDEIGVFGRSSCPEIRKLVSLGRSLRGKISVRLRGRSVSRMRSFTRVTSESSPARSFAASLAPKTLQLVVECPRDWWNSHKVF</sequence>
<name>A0A8S9JRT1_BRACR</name>
<reference evidence="1" key="1">
    <citation type="submission" date="2019-12" db="EMBL/GenBank/DDBJ databases">
        <title>Genome sequencing and annotation of Brassica cretica.</title>
        <authorList>
            <person name="Studholme D.J."/>
            <person name="Sarris P.F."/>
        </authorList>
    </citation>
    <scope>NUCLEOTIDE SEQUENCE</scope>
    <source>
        <strain evidence="1">PFS-102/07</strain>
        <tissue evidence="1">Leaf</tissue>
    </source>
</reference>
<protein>
    <submittedName>
        <fullName evidence="1">Uncharacterized protein</fullName>
    </submittedName>
</protein>
<comment type="caution">
    <text evidence="1">The sequence shown here is derived from an EMBL/GenBank/DDBJ whole genome shotgun (WGS) entry which is preliminary data.</text>
</comment>
<organism evidence="1">
    <name type="scientific">Brassica cretica</name>
    <name type="common">Mustard</name>
    <dbReference type="NCBI Taxonomy" id="69181"/>
    <lineage>
        <taxon>Eukaryota</taxon>
        <taxon>Viridiplantae</taxon>
        <taxon>Streptophyta</taxon>
        <taxon>Embryophyta</taxon>
        <taxon>Tracheophyta</taxon>
        <taxon>Spermatophyta</taxon>
        <taxon>Magnoliopsida</taxon>
        <taxon>eudicotyledons</taxon>
        <taxon>Gunneridae</taxon>
        <taxon>Pentapetalae</taxon>
        <taxon>rosids</taxon>
        <taxon>malvids</taxon>
        <taxon>Brassicales</taxon>
        <taxon>Brassicaceae</taxon>
        <taxon>Brassiceae</taxon>
        <taxon>Brassica</taxon>
    </lineage>
</organism>
<dbReference type="AlphaFoldDB" id="A0A8S9JRT1"/>